<evidence type="ECO:0000259" key="1">
    <source>
        <dbReference type="Pfam" id="PF04807"/>
    </source>
</evidence>
<feature type="domain" description="Geminivirus AC4/5 conserved" evidence="1">
    <location>
        <begin position="1"/>
        <end position="33"/>
    </location>
</feature>
<protein>
    <submittedName>
        <fullName evidence="2">AC5 protein</fullName>
    </submittedName>
</protein>
<organism evidence="2">
    <name type="scientific">Tomato leaf curl New Delhi virus</name>
    <dbReference type="NCBI Taxonomy" id="223347"/>
    <lineage>
        <taxon>Viruses</taxon>
        <taxon>Monodnaviria</taxon>
        <taxon>Shotokuvirae</taxon>
        <taxon>Cressdnaviricota</taxon>
        <taxon>Repensiviricetes</taxon>
        <taxon>Geplafuvirales</taxon>
        <taxon>Geminiviridae</taxon>
        <taxon>Begomovirus</taxon>
        <taxon>Begomovirus solanumdelhiense</taxon>
    </lineage>
</organism>
<sequence>MHVLHRCCARFIVKHVKHFPKILRRSCRTTITDQKKHNTVRMILGLDVLIHPYLPKHIDGFHTESLSYAMCESGSSGNVANALDLANMRRHRAWIQRIAPYKGLHSPLARRDFIRSVNSGFSVHRPVGPGPCFCGAGNGDNCTSSIGAAEVETTAYFRSGR</sequence>
<proteinExistence type="predicted"/>
<gene>
    <name evidence="2" type="primary">AC5</name>
</gene>
<evidence type="ECO:0000313" key="2">
    <source>
        <dbReference type="EMBL" id="AVG22720.1"/>
    </source>
</evidence>
<reference evidence="2" key="1">
    <citation type="submission" date="2017-03" db="EMBL/GenBank/DDBJ databases">
        <title>Characterization of tomato leaf curl New Delhi virus, a bipartite begomovirus association with yellowing disease of Carrot in India.</title>
        <authorList>
            <person name="Venkataravanappa V."/>
            <person name="Chauhan N.S."/>
            <person name="Krishna Reddy M."/>
        </authorList>
    </citation>
    <scope>NUCLEOTIDE SEQUENCE</scope>
    <source>
        <strain evidence="2">DC2</strain>
    </source>
</reference>
<name>A0A2L2BME2_9GEMI</name>
<dbReference type="InterPro" id="IPR006892">
    <property type="entry name" value="Gemini_AC4_5_cons_dom_1"/>
</dbReference>
<dbReference type="Pfam" id="PF04807">
    <property type="entry name" value="Gemini_AC4_5"/>
    <property type="match status" value="1"/>
</dbReference>
<accession>A0A2L2BME2</accession>
<dbReference type="EMBL" id="KY780210">
    <property type="protein sequence ID" value="AVG22720.1"/>
    <property type="molecule type" value="Genomic_DNA"/>
</dbReference>